<dbReference type="PANTHER" id="PTHR46277">
    <property type="entry name" value="OS03G0850700 PROTEIN"/>
    <property type="match status" value="1"/>
</dbReference>
<sequence length="260" mass="30131">MEKEKMKECEEETEMEFENSQEKIGISDEIERSKVGIMRALVERENPSAKEVDDFMIRRFLRARDLDIEKASTMFLKYLSWKQTFVPNGYISESEISTQLSHNKFFMQGLDKQGRPMAVVFGNRHKPGGKGSLEEFKRFAVYCLDKICTRMTRGQEKFVGIADLEGWGYSNSDIRGYLAVLSILQDCYPERLGKLYIVHVPYIFMTAWKVIYPFIDSKTKKKIVFVENKKLKSTLLGDIDESQLPDIYGGELPLIPIRDC</sequence>
<dbReference type="InterPro" id="IPR011074">
    <property type="entry name" value="CRAL/TRIO_N_dom"/>
</dbReference>
<protein>
    <recommendedName>
        <fullName evidence="1">CRAL-TRIO domain-containing protein</fullName>
    </recommendedName>
</protein>
<organism evidence="2 3">
    <name type="scientific">Rubroshorea leprosula</name>
    <dbReference type="NCBI Taxonomy" id="152421"/>
    <lineage>
        <taxon>Eukaryota</taxon>
        <taxon>Viridiplantae</taxon>
        <taxon>Streptophyta</taxon>
        <taxon>Embryophyta</taxon>
        <taxon>Tracheophyta</taxon>
        <taxon>Spermatophyta</taxon>
        <taxon>Magnoliopsida</taxon>
        <taxon>eudicotyledons</taxon>
        <taxon>Gunneridae</taxon>
        <taxon>Pentapetalae</taxon>
        <taxon>rosids</taxon>
        <taxon>malvids</taxon>
        <taxon>Malvales</taxon>
        <taxon>Dipterocarpaceae</taxon>
        <taxon>Rubroshorea</taxon>
    </lineage>
</organism>
<comment type="caution">
    <text evidence="2">The sequence shown here is derived from an EMBL/GenBank/DDBJ whole genome shotgun (WGS) entry which is preliminary data.</text>
</comment>
<evidence type="ECO:0000313" key="3">
    <source>
        <dbReference type="Proteomes" id="UP001054252"/>
    </source>
</evidence>
<evidence type="ECO:0000313" key="2">
    <source>
        <dbReference type="EMBL" id="GKU92918.1"/>
    </source>
</evidence>
<dbReference type="InterPro" id="IPR001251">
    <property type="entry name" value="CRAL-TRIO_dom"/>
</dbReference>
<dbReference type="EMBL" id="BPVZ01000006">
    <property type="protein sequence ID" value="GKU92918.1"/>
    <property type="molecule type" value="Genomic_DNA"/>
</dbReference>
<dbReference type="PANTHER" id="PTHR46277:SF3">
    <property type="entry name" value="BINDING PROTEIN, PUTATIVE-RELATED"/>
    <property type="match status" value="1"/>
</dbReference>
<keyword evidence="3" id="KW-1185">Reference proteome</keyword>
<dbReference type="SMART" id="SM00516">
    <property type="entry name" value="SEC14"/>
    <property type="match status" value="1"/>
</dbReference>
<dbReference type="PRINTS" id="PR00180">
    <property type="entry name" value="CRETINALDHBP"/>
</dbReference>
<dbReference type="PROSITE" id="PS50191">
    <property type="entry name" value="CRAL_TRIO"/>
    <property type="match status" value="1"/>
</dbReference>
<dbReference type="Pfam" id="PF00650">
    <property type="entry name" value="CRAL_TRIO"/>
    <property type="match status" value="1"/>
</dbReference>
<name>A0AAV5HVN3_9ROSI</name>
<accession>A0AAV5HVN3</accession>
<dbReference type="AlphaFoldDB" id="A0AAV5HVN3"/>
<reference evidence="2 3" key="1">
    <citation type="journal article" date="2021" name="Commun. Biol.">
        <title>The genome of Shorea leprosula (Dipterocarpaceae) highlights the ecological relevance of drought in aseasonal tropical rainforests.</title>
        <authorList>
            <person name="Ng K.K.S."/>
            <person name="Kobayashi M.J."/>
            <person name="Fawcett J.A."/>
            <person name="Hatakeyama M."/>
            <person name="Paape T."/>
            <person name="Ng C.H."/>
            <person name="Ang C.C."/>
            <person name="Tnah L.H."/>
            <person name="Lee C.T."/>
            <person name="Nishiyama T."/>
            <person name="Sese J."/>
            <person name="O'Brien M.J."/>
            <person name="Copetti D."/>
            <person name="Mohd Noor M.I."/>
            <person name="Ong R.C."/>
            <person name="Putra M."/>
            <person name="Sireger I.Z."/>
            <person name="Indrioko S."/>
            <person name="Kosugi Y."/>
            <person name="Izuno A."/>
            <person name="Isagi Y."/>
            <person name="Lee S.L."/>
            <person name="Shimizu K.K."/>
        </authorList>
    </citation>
    <scope>NUCLEOTIDE SEQUENCE [LARGE SCALE GENOMIC DNA]</scope>
    <source>
        <strain evidence="2">214</strain>
    </source>
</reference>
<gene>
    <name evidence="2" type="ORF">SLEP1_g6575</name>
</gene>
<evidence type="ECO:0000259" key="1">
    <source>
        <dbReference type="PROSITE" id="PS50191"/>
    </source>
</evidence>
<dbReference type="SUPFAM" id="SSF46938">
    <property type="entry name" value="CRAL/TRIO N-terminal domain"/>
    <property type="match status" value="1"/>
</dbReference>
<dbReference type="Gene3D" id="3.40.525.10">
    <property type="entry name" value="CRAL-TRIO lipid binding domain"/>
    <property type="match status" value="1"/>
</dbReference>
<dbReference type="SMART" id="SM01100">
    <property type="entry name" value="CRAL_TRIO_N"/>
    <property type="match status" value="1"/>
</dbReference>
<dbReference type="SUPFAM" id="SSF52087">
    <property type="entry name" value="CRAL/TRIO domain"/>
    <property type="match status" value="1"/>
</dbReference>
<dbReference type="Proteomes" id="UP001054252">
    <property type="component" value="Unassembled WGS sequence"/>
</dbReference>
<dbReference type="InterPro" id="IPR036865">
    <property type="entry name" value="CRAL-TRIO_dom_sf"/>
</dbReference>
<dbReference type="InterPro" id="IPR036273">
    <property type="entry name" value="CRAL/TRIO_N_dom_sf"/>
</dbReference>
<dbReference type="CDD" id="cd00170">
    <property type="entry name" value="SEC14"/>
    <property type="match status" value="1"/>
</dbReference>
<proteinExistence type="predicted"/>
<feature type="domain" description="CRAL-TRIO" evidence="1">
    <location>
        <begin position="93"/>
        <end position="256"/>
    </location>
</feature>